<dbReference type="GO" id="GO:0010333">
    <property type="term" value="F:terpene synthase activity"/>
    <property type="evidence" value="ECO:0007669"/>
    <property type="project" value="InterPro"/>
</dbReference>
<sequence length="610" mass="65673">MPLRSIGRRERCMLHCVQVGGGDRSGCPARPRLTRRAARKPMRRTGPSMGRVAAPEQGGRPALPVRRAATGLRRRARRLPDPGSRQLSAEGTYRVNALSEQILSELRHLLIEMSDGGSVGPSVYDTARALQFHGNVTGRQDAYAWLIAQQQADGGWGSADFPLFRHAPTWAALLTLQRADPLPGAADAVQAATRFLERQPDPYAHSVPEDAPIGAELILPQLCGEAASLLGGVGFPRHPALLPLRQACLVKLGAVATLPSGHPLLHSWEAWGTSPTTACPDDDGSIGISPAATAAWRAHAVTHGSTPQVGRTDAYLQAASRATRSGIEGVVPNVWPINVFEPCWSLYTLHLAGLFAHPAFADAVRVIVAQLDARMGVRGLGPALHFAADADDTSVALCVLRLAGRDPPVDALRDFEIGELFVTFPGERNASVSTNIHALHALRLLGKPAAGTSYYVEANRNPHGLWDNEKWHVSWLYPTAHAVAALAQGKPQWRDERALAALLQAQRDDGGWGAGRASSFEETAYALFALHVMDGSEEPTGRRRIAQAVARALEWMLARHVAHALPQTALWIGKELYCPTRVVRVAELAGLWLALRWGRRVLAEGAGAAS</sequence>
<protein>
    <submittedName>
        <fullName evidence="2">HYPOTHETICAL CONSERVED PROTEIN</fullName>
    </submittedName>
</protein>
<evidence type="ECO:0000256" key="1">
    <source>
        <dbReference type="SAM" id="MobiDB-lite"/>
    </source>
</evidence>
<dbReference type="SUPFAM" id="SSF48239">
    <property type="entry name" value="Terpenoid cyclases/Protein prenyltransferases"/>
    <property type="match status" value="2"/>
</dbReference>
<feature type="region of interest" description="Disordered" evidence="1">
    <location>
        <begin position="35"/>
        <end position="62"/>
    </location>
</feature>
<dbReference type="PANTHER" id="PTHR31739">
    <property type="entry name" value="ENT-COPALYL DIPHOSPHATE SYNTHASE, CHLOROPLASTIC"/>
    <property type="match status" value="1"/>
</dbReference>
<dbReference type="Gene3D" id="1.50.10.160">
    <property type="match status" value="1"/>
</dbReference>
<name>Q8KGY5_RHILI</name>
<gene>
    <name evidence="2" type="primary">msi066</name>
</gene>
<dbReference type="GO" id="GO:0000287">
    <property type="term" value="F:magnesium ion binding"/>
    <property type="evidence" value="ECO:0007669"/>
    <property type="project" value="TreeGrafter"/>
</dbReference>
<accession>Q8KGY5</accession>
<dbReference type="InterPro" id="IPR050148">
    <property type="entry name" value="Terpene_synthase-like"/>
</dbReference>
<dbReference type="EMBL" id="AL672112">
    <property type="protein sequence ID" value="CAD31471.1"/>
    <property type="molecule type" value="Genomic_DNA"/>
</dbReference>
<evidence type="ECO:0000313" key="2">
    <source>
        <dbReference type="EMBL" id="CAD31471.1"/>
    </source>
</evidence>
<dbReference type="AlphaFoldDB" id="Q8KGY5"/>
<dbReference type="InterPro" id="IPR008930">
    <property type="entry name" value="Terpenoid_cyclase/PrenylTrfase"/>
</dbReference>
<reference evidence="2" key="1">
    <citation type="journal article" date="2002" name="J. Bacteriol.">
        <title>Comparative sequence analysis of the symbiosis island of Mesorhizobium loti strain R7A.</title>
        <authorList>
            <person name="Sullivan J.T."/>
            <person name="Trzebiatowski J.R."/>
            <person name="Cruickshank R.W."/>
            <person name="Gouzy J."/>
            <person name="Brown S.D."/>
            <person name="Elliot R.M."/>
            <person name="Fleetwood D.J."/>
            <person name="McCallum N.G."/>
            <person name="Rossbach U."/>
            <person name="Stuart G.S."/>
            <person name="Weaver J.E."/>
            <person name="Webby R.J."/>
            <person name="de Bruijn F.J."/>
            <person name="Ronson C.W."/>
        </authorList>
    </citation>
    <scope>NUCLEOTIDE SEQUENCE</scope>
    <source>
        <strain evidence="2">R7A</strain>
    </source>
</reference>
<dbReference type="GO" id="GO:0016102">
    <property type="term" value="P:diterpenoid biosynthetic process"/>
    <property type="evidence" value="ECO:0007669"/>
    <property type="project" value="TreeGrafter"/>
</dbReference>
<dbReference type="PANTHER" id="PTHR31739:SF25">
    <property type="entry name" value="(E,E)-GERANYLLINALOOL SYNTHASE"/>
    <property type="match status" value="1"/>
</dbReference>
<dbReference type="CDD" id="cd00688">
    <property type="entry name" value="ISOPREN_C2_like"/>
    <property type="match status" value="1"/>
</dbReference>
<proteinExistence type="predicted"/>
<organism evidence="2">
    <name type="scientific">Rhizobium loti</name>
    <name type="common">Mesorhizobium loti</name>
    <dbReference type="NCBI Taxonomy" id="381"/>
    <lineage>
        <taxon>Bacteria</taxon>
        <taxon>Pseudomonadati</taxon>
        <taxon>Pseudomonadota</taxon>
        <taxon>Alphaproteobacteria</taxon>
        <taxon>Hyphomicrobiales</taxon>
        <taxon>Phyllobacteriaceae</taxon>
        <taxon>Mesorhizobium</taxon>
    </lineage>
</organism>
<dbReference type="Gene3D" id="1.50.10.20">
    <property type="match status" value="1"/>
</dbReference>